<evidence type="ECO:0000313" key="3">
    <source>
        <dbReference type="Proteomes" id="UP000307440"/>
    </source>
</evidence>
<accession>A0A5C3KFP9</accession>
<gene>
    <name evidence="2" type="ORF">FA15DRAFT_709471</name>
</gene>
<evidence type="ECO:0000313" key="2">
    <source>
        <dbReference type="EMBL" id="TFK18881.1"/>
    </source>
</evidence>
<dbReference type="EMBL" id="ML210372">
    <property type="protein sequence ID" value="TFK18881.1"/>
    <property type="molecule type" value="Genomic_DNA"/>
</dbReference>
<feature type="signal peptide" evidence="1">
    <location>
        <begin position="1"/>
        <end position="19"/>
    </location>
</feature>
<dbReference type="Proteomes" id="UP000307440">
    <property type="component" value="Unassembled WGS sequence"/>
</dbReference>
<sequence>MFSNALWLLVLAATSLTNAQLPQRNVLVNAVRVPIDGSLHPCIRNCLAGTPKAVFDCEDSIQDGNLVDQACACGVVQYPYQYTVCLENVCPVTEVTAGLQALEDLCEPLDMVQVGTTSAVDAEYSVTYYVLDVPIATPTNEQTTTSLKSSGPTQAPIWAAPIAVAAFAAHMAI</sequence>
<name>A0A5C3KFP9_COPMA</name>
<evidence type="ECO:0008006" key="4">
    <source>
        <dbReference type="Google" id="ProtNLM"/>
    </source>
</evidence>
<keyword evidence="1" id="KW-0732">Signal</keyword>
<proteinExistence type="predicted"/>
<reference evidence="2 3" key="1">
    <citation type="journal article" date="2019" name="Nat. Ecol. Evol.">
        <title>Megaphylogeny resolves global patterns of mushroom evolution.</title>
        <authorList>
            <person name="Varga T."/>
            <person name="Krizsan K."/>
            <person name="Foldi C."/>
            <person name="Dima B."/>
            <person name="Sanchez-Garcia M."/>
            <person name="Sanchez-Ramirez S."/>
            <person name="Szollosi G.J."/>
            <person name="Szarkandi J.G."/>
            <person name="Papp V."/>
            <person name="Albert L."/>
            <person name="Andreopoulos W."/>
            <person name="Angelini C."/>
            <person name="Antonin V."/>
            <person name="Barry K.W."/>
            <person name="Bougher N.L."/>
            <person name="Buchanan P."/>
            <person name="Buyck B."/>
            <person name="Bense V."/>
            <person name="Catcheside P."/>
            <person name="Chovatia M."/>
            <person name="Cooper J."/>
            <person name="Damon W."/>
            <person name="Desjardin D."/>
            <person name="Finy P."/>
            <person name="Geml J."/>
            <person name="Haridas S."/>
            <person name="Hughes K."/>
            <person name="Justo A."/>
            <person name="Karasinski D."/>
            <person name="Kautmanova I."/>
            <person name="Kiss B."/>
            <person name="Kocsube S."/>
            <person name="Kotiranta H."/>
            <person name="LaButti K.M."/>
            <person name="Lechner B.E."/>
            <person name="Liimatainen K."/>
            <person name="Lipzen A."/>
            <person name="Lukacs Z."/>
            <person name="Mihaltcheva S."/>
            <person name="Morgado L.N."/>
            <person name="Niskanen T."/>
            <person name="Noordeloos M.E."/>
            <person name="Ohm R.A."/>
            <person name="Ortiz-Santana B."/>
            <person name="Ovrebo C."/>
            <person name="Racz N."/>
            <person name="Riley R."/>
            <person name="Savchenko A."/>
            <person name="Shiryaev A."/>
            <person name="Soop K."/>
            <person name="Spirin V."/>
            <person name="Szebenyi C."/>
            <person name="Tomsovsky M."/>
            <person name="Tulloss R.E."/>
            <person name="Uehling J."/>
            <person name="Grigoriev I.V."/>
            <person name="Vagvolgyi C."/>
            <person name="Papp T."/>
            <person name="Martin F.M."/>
            <person name="Miettinen O."/>
            <person name="Hibbett D.S."/>
            <person name="Nagy L.G."/>
        </authorList>
    </citation>
    <scope>NUCLEOTIDE SEQUENCE [LARGE SCALE GENOMIC DNA]</scope>
    <source>
        <strain evidence="2 3">CBS 121175</strain>
    </source>
</reference>
<dbReference type="AlphaFoldDB" id="A0A5C3KFP9"/>
<organism evidence="2 3">
    <name type="scientific">Coprinopsis marcescibilis</name>
    <name type="common">Agaric fungus</name>
    <name type="synonym">Psathyrella marcescibilis</name>
    <dbReference type="NCBI Taxonomy" id="230819"/>
    <lineage>
        <taxon>Eukaryota</taxon>
        <taxon>Fungi</taxon>
        <taxon>Dikarya</taxon>
        <taxon>Basidiomycota</taxon>
        <taxon>Agaricomycotina</taxon>
        <taxon>Agaricomycetes</taxon>
        <taxon>Agaricomycetidae</taxon>
        <taxon>Agaricales</taxon>
        <taxon>Agaricineae</taxon>
        <taxon>Psathyrellaceae</taxon>
        <taxon>Coprinopsis</taxon>
    </lineage>
</organism>
<evidence type="ECO:0000256" key="1">
    <source>
        <dbReference type="SAM" id="SignalP"/>
    </source>
</evidence>
<protein>
    <recommendedName>
        <fullName evidence="4">Extracellular membrane protein CFEM domain-containing protein</fullName>
    </recommendedName>
</protein>
<feature type="chain" id="PRO_5022939558" description="Extracellular membrane protein CFEM domain-containing protein" evidence="1">
    <location>
        <begin position="20"/>
        <end position="173"/>
    </location>
</feature>
<keyword evidence="3" id="KW-1185">Reference proteome</keyword>